<dbReference type="Pfam" id="PF22334">
    <property type="entry name" value="TubZ_C_2"/>
    <property type="match status" value="1"/>
</dbReference>
<organism evidence="2 3">
    <name type="scientific">Klebsiella phage vB_KvM-Eowyn</name>
    <dbReference type="NCBI Taxonomy" id="2762819"/>
    <lineage>
        <taxon>Viruses</taxon>
        <taxon>Duplodnaviria</taxon>
        <taxon>Heunggongvirae</taxon>
        <taxon>Uroviricota</taxon>
        <taxon>Caudoviricetes</taxon>
        <taxon>Chimalliviridae</taxon>
        <taxon>Eowynvirus</taxon>
        <taxon>Eowynvirus eowyn</taxon>
    </lineage>
</organism>
<dbReference type="InterPro" id="IPR036525">
    <property type="entry name" value="Tubulin/FtsZ_GTPase_sf"/>
</dbReference>
<evidence type="ECO:0000313" key="3">
    <source>
        <dbReference type="Proteomes" id="UP000596247"/>
    </source>
</evidence>
<name>A0A7R8MJC1_9CAUD</name>
<protein>
    <submittedName>
        <fullName evidence="2">Putative tubulin-like protein</fullName>
    </submittedName>
</protein>
<dbReference type="Gene3D" id="3.40.50.1440">
    <property type="entry name" value="Tubulin/FtsZ, GTPase domain"/>
    <property type="match status" value="1"/>
</dbReference>
<dbReference type="Proteomes" id="UP000596247">
    <property type="component" value="Chromosome"/>
</dbReference>
<feature type="domain" description="Phage tubulin-like protein C-terminal" evidence="1">
    <location>
        <begin position="196"/>
        <end position="277"/>
    </location>
</feature>
<dbReference type="SUPFAM" id="SSF52490">
    <property type="entry name" value="Tubulin nucleotide-binding domain-like"/>
    <property type="match status" value="1"/>
</dbReference>
<keyword evidence="3" id="KW-1185">Reference proteome</keyword>
<evidence type="ECO:0000259" key="1">
    <source>
        <dbReference type="Pfam" id="PF22334"/>
    </source>
</evidence>
<gene>
    <name evidence="2" type="ORF">LLCLJKAH_00073</name>
</gene>
<accession>A0A7R8MJC1</accession>
<dbReference type="EMBL" id="LR881104">
    <property type="protein sequence ID" value="CAD5236062.1"/>
    <property type="molecule type" value="Genomic_DNA"/>
</dbReference>
<sequence length="323" mass="35013">MTDRTLSLYGAGGAGSNQVKPFIGVSTLPGYAKMACTLIDTSDSNITDGVPEENVFILDGVDGSGKVRAQNYEVILNTTRQILLQHPFGDVAVIVFSASGGSGSVFAPIIMQEAIAKGVPIIGIVIGTHGTAKEAENTVNTLKSMDNMARKNGVPFVIIYERNRRDYGRKKVDEAIRAAILQISLLVGTMNNNSGLDSADIKNWVYFQSVTDVPPQLALLDIILNEECSKDISDPISVASIYEEGHDAEFPFASDYGCEGFKASGIAPEHKEVHFVISISDVPQLFSMEKEQVDRYREVKNSRVVQSSLVDKNDKTTDDGMVL</sequence>
<reference evidence="2 3" key="1">
    <citation type="submission" date="2020-09" db="EMBL/GenBank/DDBJ databases">
        <authorList>
            <person name="Jameson E."/>
        </authorList>
    </citation>
    <scope>NUCLEOTIDE SEQUENCE [LARGE SCALE GENOMIC DNA]</scope>
</reference>
<dbReference type="InterPro" id="IPR054768">
    <property type="entry name" value="PhuZ_C"/>
</dbReference>
<evidence type="ECO:0000313" key="2">
    <source>
        <dbReference type="EMBL" id="CAD5236062.1"/>
    </source>
</evidence>
<proteinExistence type="predicted"/>